<accession>A0A846Y2A4</accession>
<feature type="transmembrane region" description="Helical" evidence="5">
    <location>
        <begin position="37"/>
        <end position="56"/>
    </location>
</feature>
<keyword evidence="8" id="KW-1185">Reference proteome</keyword>
<keyword evidence="4 5" id="KW-0472">Membrane</keyword>
<dbReference type="RefSeq" id="WP_067871137.1">
    <property type="nucleotide sequence ID" value="NZ_JAAXOP010000009.1"/>
</dbReference>
<comment type="subcellular location">
    <subcellularLocation>
        <location evidence="1">Endomembrane system</location>
        <topology evidence="1">Multi-pass membrane protein</topology>
    </subcellularLocation>
</comment>
<proteinExistence type="predicted"/>
<protein>
    <submittedName>
        <fullName evidence="7">DUF202 domain-containing protein</fullName>
    </submittedName>
</protein>
<organism evidence="7 8">
    <name type="scientific">Nocardia vermiculata</name>
    <dbReference type="NCBI Taxonomy" id="257274"/>
    <lineage>
        <taxon>Bacteria</taxon>
        <taxon>Bacillati</taxon>
        <taxon>Actinomycetota</taxon>
        <taxon>Actinomycetes</taxon>
        <taxon>Mycobacteriales</taxon>
        <taxon>Nocardiaceae</taxon>
        <taxon>Nocardia</taxon>
    </lineage>
</organism>
<feature type="domain" description="DUF202" evidence="6">
    <location>
        <begin position="8"/>
        <end position="64"/>
    </location>
</feature>
<evidence type="ECO:0000259" key="6">
    <source>
        <dbReference type="Pfam" id="PF02656"/>
    </source>
</evidence>
<reference evidence="7 8" key="1">
    <citation type="submission" date="2020-04" db="EMBL/GenBank/DDBJ databases">
        <title>MicrobeNet Type strains.</title>
        <authorList>
            <person name="Nicholson A.C."/>
        </authorList>
    </citation>
    <scope>NUCLEOTIDE SEQUENCE [LARGE SCALE GENOMIC DNA]</scope>
    <source>
        <strain evidence="7 8">JCM 12354</strain>
    </source>
</reference>
<comment type="caution">
    <text evidence="7">The sequence shown here is derived from an EMBL/GenBank/DDBJ whole genome shotgun (WGS) entry which is preliminary data.</text>
</comment>
<sequence>MSTEARADPGLQPERTTLARVRTAASFAALGALCVRFLPAAVGIAMLGGATVLLACTLRRHRRVCAEFEQGYVRPDWWWNVFLVLAVFFATGAAALHVVGEAL</sequence>
<dbReference type="GO" id="GO:0012505">
    <property type="term" value="C:endomembrane system"/>
    <property type="evidence" value="ECO:0007669"/>
    <property type="project" value="UniProtKB-SubCell"/>
</dbReference>
<evidence type="ECO:0000256" key="3">
    <source>
        <dbReference type="ARBA" id="ARBA00022989"/>
    </source>
</evidence>
<dbReference type="Proteomes" id="UP000565711">
    <property type="component" value="Unassembled WGS sequence"/>
</dbReference>
<evidence type="ECO:0000313" key="8">
    <source>
        <dbReference type="Proteomes" id="UP000565711"/>
    </source>
</evidence>
<keyword evidence="2 5" id="KW-0812">Transmembrane</keyword>
<dbReference type="InterPro" id="IPR003807">
    <property type="entry name" value="DUF202"/>
</dbReference>
<evidence type="ECO:0000256" key="5">
    <source>
        <dbReference type="SAM" id="Phobius"/>
    </source>
</evidence>
<evidence type="ECO:0000256" key="4">
    <source>
        <dbReference type="ARBA" id="ARBA00023136"/>
    </source>
</evidence>
<gene>
    <name evidence="7" type="ORF">HGA08_17540</name>
</gene>
<evidence type="ECO:0000256" key="1">
    <source>
        <dbReference type="ARBA" id="ARBA00004127"/>
    </source>
</evidence>
<keyword evidence="3 5" id="KW-1133">Transmembrane helix</keyword>
<dbReference type="EMBL" id="JAAXOP010000009">
    <property type="protein sequence ID" value="NKY52024.1"/>
    <property type="molecule type" value="Genomic_DNA"/>
</dbReference>
<name>A0A846Y2A4_9NOCA</name>
<evidence type="ECO:0000256" key="2">
    <source>
        <dbReference type="ARBA" id="ARBA00022692"/>
    </source>
</evidence>
<dbReference type="AlphaFoldDB" id="A0A846Y2A4"/>
<evidence type="ECO:0000313" key="7">
    <source>
        <dbReference type="EMBL" id="NKY52024.1"/>
    </source>
</evidence>
<dbReference type="Pfam" id="PF02656">
    <property type="entry name" value="DUF202"/>
    <property type="match status" value="1"/>
</dbReference>
<feature type="transmembrane region" description="Helical" evidence="5">
    <location>
        <begin position="77"/>
        <end position="99"/>
    </location>
</feature>